<dbReference type="InterPro" id="IPR016186">
    <property type="entry name" value="C-type_lectin-like/link_sf"/>
</dbReference>
<feature type="compositionally biased region" description="Basic and acidic residues" evidence="8">
    <location>
        <begin position="314"/>
        <end position="323"/>
    </location>
</feature>
<accession>A0AAF3J7J0</accession>
<dbReference type="InterPro" id="IPR001841">
    <property type="entry name" value="Znf_RING"/>
</dbReference>
<evidence type="ECO:0000256" key="2">
    <source>
        <dbReference type="ARBA" id="ARBA00022723"/>
    </source>
</evidence>
<dbReference type="Pfam" id="PF00097">
    <property type="entry name" value="zf-C3HC4"/>
    <property type="match status" value="1"/>
</dbReference>
<dbReference type="Pfam" id="PF16207">
    <property type="entry name" value="RAWUL"/>
    <property type="match status" value="1"/>
</dbReference>
<dbReference type="InterPro" id="IPR018378">
    <property type="entry name" value="C-type_lectin_CS"/>
</dbReference>
<dbReference type="Gene3D" id="3.30.40.10">
    <property type="entry name" value="Zinc/RING finger domain, C3HC4 (zinc finger)"/>
    <property type="match status" value="1"/>
</dbReference>
<dbReference type="InterPro" id="IPR018957">
    <property type="entry name" value="Znf_C3HC4_RING-type"/>
</dbReference>
<feature type="chain" id="PRO_5041936738" evidence="9">
    <location>
        <begin position="17"/>
        <end position="563"/>
    </location>
</feature>
<evidence type="ECO:0000256" key="4">
    <source>
        <dbReference type="ARBA" id="ARBA00022833"/>
    </source>
</evidence>
<keyword evidence="12" id="KW-1185">Reference proteome</keyword>
<dbReference type="SUPFAM" id="SSF56436">
    <property type="entry name" value="C-type lectin-like"/>
    <property type="match status" value="2"/>
</dbReference>
<dbReference type="InterPro" id="IPR032443">
    <property type="entry name" value="RAWUL"/>
</dbReference>
<evidence type="ECO:0000256" key="5">
    <source>
        <dbReference type="ARBA" id="ARBA00023157"/>
    </source>
</evidence>
<dbReference type="SMART" id="SM00184">
    <property type="entry name" value="RING"/>
    <property type="match status" value="1"/>
</dbReference>
<feature type="region of interest" description="Disordered" evidence="8">
    <location>
        <begin position="286"/>
        <end position="323"/>
    </location>
</feature>
<feature type="signal peptide" evidence="9">
    <location>
        <begin position="1"/>
        <end position="16"/>
    </location>
</feature>
<dbReference type="InterPro" id="IPR017907">
    <property type="entry name" value="Znf_RING_CS"/>
</dbReference>
<dbReference type="Gene3D" id="3.10.100.10">
    <property type="entry name" value="Mannose-Binding Protein A, subunit A"/>
    <property type="match status" value="2"/>
</dbReference>
<feature type="domain" description="RING-type" evidence="11">
    <location>
        <begin position="347"/>
        <end position="386"/>
    </location>
</feature>
<reference evidence="13" key="1">
    <citation type="submission" date="2024-02" db="UniProtKB">
        <authorList>
            <consortium name="WormBaseParasite"/>
        </authorList>
    </citation>
    <scope>IDENTIFICATION</scope>
</reference>
<dbReference type="Pfam" id="PF00059">
    <property type="entry name" value="Lectin_C"/>
    <property type="match status" value="2"/>
</dbReference>
<dbReference type="InterPro" id="IPR051507">
    <property type="entry name" value="PcG_RING_finger"/>
</dbReference>
<dbReference type="Proteomes" id="UP000887575">
    <property type="component" value="Unassembled WGS sequence"/>
</dbReference>
<evidence type="ECO:0000313" key="12">
    <source>
        <dbReference type="Proteomes" id="UP000887575"/>
    </source>
</evidence>
<comment type="subcellular location">
    <subcellularLocation>
        <location evidence="1">Nucleus</location>
    </subcellularLocation>
</comment>
<dbReference type="GO" id="GO:0005634">
    <property type="term" value="C:nucleus"/>
    <property type="evidence" value="ECO:0007669"/>
    <property type="project" value="UniProtKB-SubCell"/>
</dbReference>
<sequence>MFKLIIVALFVHEIAAFCPNGWFEVPQENSCLRVEDQETSYTQAIRSCEKSGGDIVKITDAFFNALVTAQGLSALNNRLIYIGVEKLPDGTWIYADGSFLSYQKWKSGEPNSAYGCAVLDPRSGSWQSQSCDTASPYVCQMPVQANPTGPSTTTAPNCKDGWKAFNGYCYFVQNFTLGSDGLWASWTPDDAQEQCQMRASSLASIHSDAENSFVNDLVASYNVLDQTQHVPSGTGSCGYAEAWIGLRAYPDNTTSWVDGTPVDYSHHVYFPINDETMAFGIMKRKEKRENDEGSTSKGEKEAQPPIKKGRKTRNGPEKDVKEEGFDAKDYKSSYLLPLTKLNDHITCRLCKGYFVDATTVIECLHTFCKSCLLKHFEEVNNNCPQCGELIHQSHPSHYVAFDRTLQDIVYRLVPGMFAEEKKRRFDFIRRKNKKEGIVEEPESGKKKDEPTVGAYNKCFEGKAILSHHRDGNQTVVELSPGEGLAKAARNIIRLSSLATINTLKRYLAMCLWKDVSRYQELDIFCNNELMGKDFSMQFIRMTRWRQRASDCPLELEYRLHLDY</sequence>
<keyword evidence="3 7" id="KW-0863">Zinc-finger</keyword>
<dbReference type="PROSITE" id="PS00615">
    <property type="entry name" value="C_TYPE_LECTIN_1"/>
    <property type="match status" value="1"/>
</dbReference>
<evidence type="ECO:0000313" key="13">
    <source>
        <dbReference type="WBParaSite" id="MBELARI_LOCUS2110"/>
    </source>
</evidence>
<evidence type="ECO:0000259" key="11">
    <source>
        <dbReference type="PROSITE" id="PS50089"/>
    </source>
</evidence>
<keyword evidence="9" id="KW-0732">Signal</keyword>
<dbReference type="InterPro" id="IPR016187">
    <property type="entry name" value="CTDL_fold"/>
</dbReference>
<dbReference type="Gene3D" id="3.10.20.90">
    <property type="entry name" value="Phosphatidylinositol 3-kinase Catalytic Subunit, Chain A, domain 1"/>
    <property type="match status" value="1"/>
</dbReference>
<dbReference type="SUPFAM" id="SSF57850">
    <property type="entry name" value="RING/U-box"/>
    <property type="match status" value="1"/>
</dbReference>
<keyword evidence="4" id="KW-0862">Zinc</keyword>
<keyword evidence="6" id="KW-0539">Nucleus</keyword>
<dbReference type="InterPro" id="IPR013083">
    <property type="entry name" value="Znf_RING/FYVE/PHD"/>
</dbReference>
<organism evidence="12 13">
    <name type="scientific">Mesorhabditis belari</name>
    <dbReference type="NCBI Taxonomy" id="2138241"/>
    <lineage>
        <taxon>Eukaryota</taxon>
        <taxon>Metazoa</taxon>
        <taxon>Ecdysozoa</taxon>
        <taxon>Nematoda</taxon>
        <taxon>Chromadorea</taxon>
        <taxon>Rhabditida</taxon>
        <taxon>Rhabditina</taxon>
        <taxon>Rhabditomorpha</taxon>
        <taxon>Rhabditoidea</taxon>
        <taxon>Rhabditidae</taxon>
        <taxon>Mesorhabditinae</taxon>
        <taxon>Mesorhabditis</taxon>
    </lineage>
</organism>
<protein>
    <submittedName>
        <fullName evidence="13">Uncharacterized protein</fullName>
    </submittedName>
</protein>
<evidence type="ECO:0000259" key="10">
    <source>
        <dbReference type="PROSITE" id="PS50041"/>
    </source>
</evidence>
<dbReference type="PANTHER" id="PTHR45893">
    <property type="entry name" value="POLYCOMB GROUP RING FINGER PROTEIN"/>
    <property type="match status" value="1"/>
</dbReference>
<dbReference type="FunFam" id="3.30.40.10:FF:000122">
    <property type="entry name" value="polycomb group RING finger protein 1"/>
    <property type="match status" value="1"/>
</dbReference>
<feature type="domain" description="C-type lectin" evidence="10">
    <location>
        <begin position="165"/>
        <end position="266"/>
    </location>
</feature>
<evidence type="ECO:0000256" key="7">
    <source>
        <dbReference type="PROSITE-ProRule" id="PRU00175"/>
    </source>
</evidence>
<dbReference type="GO" id="GO:0008270">
    <property type="term" value="F:zinc ion binding"/>
    <property type="evidence" value="ECO:0007669"/>
    <property type="project" value="UniProtKB-KW"/>
</dbReference>
<evidence type="ECO:0000256" key="9">
    <source>
        <dbReference type="SAM" id="SignalP"/>
    </source>
</evidence>
<feature type="domain" description="C-type lectin" evidence="10">
    <location>
        <begin position="27"/>
        <end position="140"/>
    </location>
</feature>
<evidence type="ECO:0000256" key="1">
    <source>
        <dbReference type="ARBA" id="ARBA00004123"/>
    </source>
</evidence>
<keyword evidence="5" id="KW-1015">Disulfide bond</keyword>
<dbReference type="CDD" id="cd00037">
    <property type="entry name" value="CLECT"/>
    <property type="match status" value="1"/>
</dbReference>
<dbReference type="PROSITE" id="PS00518">
    <property type="entry name" value="ZF_RING_1"/>
    <property type="match status" value="1"/>
</dbReference>
<evidence type="ECO:0000256" key="6">
    <source>
        <dbReference type="ARBA" id="ARBA00023242"/>
    </source>
</evidence>
<dbReference type="AlphaFoldDB" id="A0AAF3J7J0"/>
<keyword evidence="2" id="KW-0479">Metal-binding</keyword>
<name>A0AAF3J7J0_9BILA</name>
<dbReference type="SMART" id="SM00034">
    <property type="entry name" value="CLECT"/>
    <property type="match status" value="2"/>
</dbReference>
<proteinExistence type="predicted"/>
<dbReference type="PROSITE" id="PS50089">
    <property type="entry name" value="ZF_RING_2"/>
    <property type="match status" value="1"/>
</dbReference>
<dbReference type="WBParaSite" id="MBELARI_LOCUS2110">
    <property type="protein sequence ID" value="MBELARI_LOCUS2110"/>
    <property type="gene ID" value="MBELARI_LOCUS2110"/>
</dbReference>
<dbReference type="InterPro" id="IPR001304">
    <property type="entry name" value="C-type_lectin-like"/>
</dbReference>
<evidence type="ECO:0000256" key="3">
    <source>
        <dbReference type="ARBA" id="ARBA00022771"/>
    </source>
</evidence>
<dbReference type="PROSITE" id="PS50041">
    <property type="entry name" value="C_TYPE_LECTIN_2"/>
    <property type="match status" value="2"/>
</dbReference>
<evidence type="ECO:0000256" key="8">
    <source>
        <dbReference type="SAM" id="MobiDB-lite"/>
    </source>
</evidence>